<sequence>MAEIEASLLAKIETATVDGKPALFGLLHGRKARVETLIEATNGQTLKELKQAIKKNGGKKLKFYPEINTIYAEIPVDKVQDMAAASCVLHVYDANAEVKTMLYESVPFIMGAERIEIPFKIRGKKIEGNRVKIAVIDSGIDFFHPDFGWRIKARKNFSGVRGSKGNEHGTHVAGIIAGSGKVSGYRHAGVAPKALLYDIKVFGQDKYGRERGGTRKAVLDGIQWAIKQRVDVMNMSFGESNGCIGGTCPMCKIANYAVSKGITVVVAAGNSGPRPGSIACPGNAKDVMTVGACTKTAPVKVASFSSRGSSLQPNKPELVAPGVGIMAPQPHDEYGAMNGTSMAAPHVTGMAALLIQTFRHVKRFGKPTPAMIKETLIRGCVDLGENRMAQGSGVAHFQKTISAIQPPRRFFHLPLFKKKLAQTPAMATLNNAEREPMTTTCPAALNMFCPHYDERMCNNIYEQCIHFRRAQCQKLLQPQ</sequence>
<dbReference type="PANTHER" id="PTHR43806">
    <property type="entry name" value="PEPTIDASE S8"/>
    <property type="match status" value="1"/>
</dbReference>
<proteinExistence type="inferred from homology"/>
<dbReference type="InterPro" id="IPR036852">
    <property type="entry name" value="Peptidase_S8/S53_dom_sf"/>
</dbReference>
<evidence type="ECO:0000313" key="8">
    <source>
        <dbReference type="EMBL" id="GAK54494.1"/>
    </source>
</evidence>
<keyword evidence="2 5" id="KW-0645">Protease</keyword>
<evidence type="ECO:0000256" key="6">
    <source>
        <dbReference type="RuleBase" id="RU003355"/>
    </source>
</evidence>
<dbReference type="InterPro" id="IPR050131">
    <property type="entry name" value="Peptidase_S8_subtilisin-like"/>
</dbReference>
<dbReference type="SUPFAM" id="SSF52743">
    <property type="entry name" value="Subtilisin-like"/>
    <property type="match status" value="1"/>
</dbReference>
<evidence type="ECO:0000256" key="1">
    <source>
        <dbReference type="ARBA" id="ARBA00011073"/>
    </source>
</evidence>
<dbReference type="EMBL" id="DF820461">
    <property type="protein sequence ID" value="GAK54494.1"/>
    <property type="molecule type" value="Genomic_DNA"/>
</dbReference>
<gene>
    <name evidence="8" type="ORF">U14_05780</name>
</gene>
<dbReference type="PRINTS" id="PR00723">
    <property type="entry name" value="SUBTILISIN"/>
</dbReference>
<dbReference type="InterPro" id="IPR015500">
    <property type="entry name" value="Peptidase_S8_subtilisin-rel"/>
</dbReference>
<dbReference type="GO" id="GO:0006508">
    <property type="term" value="P:proteolysis"/>
    <property type="evidence" value="ECO:0007669"/>
    <property type="project" value="UniProtKB-KW"/>
</dbReference>
<evidence type="ECO:0000256" key="2">
    <source>
        <dbReference type="ARBA" id="ARBA00022670"/>
    </source>
</evidence>
<dbReference type="AlphaFoldDB" id="A0A081BSW3"/>
<evidence type="ECO:0000256" key="4">
    <source>
        <dbReference type="ARBA" id="ARBA00022825"/>
    </source>
</evidence>
<feature type="active site" description="Charge relay system" evidence="5">
    <location>
        <position position="137"/>
    </location>
</feature>
<evidence type="ECO:0000259" key="7">
    <source>
        <dbReference type="Pfam" id="PF00082"/>
    </source>
</evidence>
<evidence type="ECO:0000256" key="3">
    <source>
        <dbReference type="ARBA" id="ARBA00022801"/>
    </source>
</evidence>
<dbReference type="InterPro" id="IPR022398">
    <property type="entry name" value="Peptidase_S8_His-AS"/>
</dbReference>
<dbReference type="InterPro" id="IPR023828">
    <property type="entry name" value="Peptidase_S8_Ser-AS"/>
</dbReference>
<accession>A0A081BSW3</accession>
<dbReference type="Gene3D" id="3.40.50.200">
    <property type="entry name" value="Peptidase S8/S53 domain"/>
    <property type="match status" value="1"/>
</dbReference>
<dbReference type="PROSITE" id="PS00136">
    <property type="entry name" value="SUBTILASE_ASP"/>
    <property type="match status" value="1"/>
</dbReference>
<dbReference type="InterPro" id="IPR023827">
    <property type="entry name" value="Peptidase_S8_Asp-AS"/>
</dbReference>
<name>A0A081BSW3_9BACT</name>
<evidence type="ECO:0000256" key="5">
    <source>
        <dbReference type="PROSITE-ProRule" id="PRU01240"/>
    </source>
</evidence>
<reference evidence="8" key="1">
    <citation type="journal article" date="2015" name="PeerJ">
        <title>First genomic representation of candidate bacterial phylum KSB3 points to enhanced environmental sensing as a trigger of wastewater bulking.</title>
        <authorList>
            <person name="Sekiguchi Y."/>
            <person name="Ohashi A."/>
            <person name="Parks D.H."/>
            <person name="Yamauchi T."/>
            <person name="Tyson G.W."/>
            <person name="Hugenholtz P."/>
        </authorList>
    </citation>
    <scope>NUCLEOTIDE SEQUENCE [LARGE SCALE GENOMIC DNA]</scope>
</reference>
<dbReference type="PROSITE" id="PS00138">
    <property type="entry name" value="SUBTILASE_SER"/>
    <property type="match status" value="1"/>
</dbReference>
<keyword evidence="9" id="KW-1185">Reference proteome</keyword>
<dbReference type="Pfam" id="PF00082">
    <property type="entry name" value="Peptidase_S8"/>
    <property type="match status" value="1"/>
</dbReference>
<dbReference type="InterPro" id="IPR000209">
    <property type="entry name" value="Peptidase_S8/S53_dom"/>
</dbReference>
<dbReference type="Proteomes" id="UP000030700">
    <property type="component" value="Unassembled WGS sequence"/>
</dbReference>
<dbReference type="PANTHER" id="PTHR43806:SF11">
    <property type="entry name" value="CEREVISIN-RELATED"/>
    <property type="match status" value="1"/>
</dbReference>
<evidence type="ECO:0000313" key="9">
    <source>
        <dbReference type="Proteomes" id="UP000030700"/>
    </source>
</evidence>
<dbReference type="GO" id="GO:0004252">
    <property type="term" value="F:serine-type endopeptidase activity"/>
    <property type="evidence" value="ECO:0007669"/>
    <property type="project" value="UniProtKB-UniRule"/>
</dbReference>
<organism evidence="8">
    <name type="scientific">Candidatus Moduliflexus flocculans</name>
    <dbReference type="NCBI Taxonomy" id="1499966"/>
    <lineage>
        <taxon>Bacteria</taxon>
        <taxon>Candidatus Moduliflexota</taxon>
        <taxon>Candidatus Moduliflexia</taxon>
        <taxon>Candidatus Moduliflexales</taxon>
        <taxon>Candidatus Moduliflexaceae</taxon>
    </lineage>
</organism>
<feature type="active site" description="Charge relay system" evidence="5">
    <location>
        <position position="341"/>
    </location>
</feature>
<dbReference type="STRING" id="1499966.U14_05780"/>
<protein>
    <submittedName>
        <fullName evidence="8">Peptidase S8 and S53 subtilisin kexin sedolisin</fullName>
    </submittedName>
</protein>
<comment type="similarity">
    <text evidence="1 5 6">Belongs to the peptidase S8 family.</text>
</comment>
<feature type="active site" description="Charge relay system" evidence="5">
    <location>
        <position position="168"/>
    </location>
</feature>
<dbReference type="PROSITE" id="PS00137">
    <property type="entry name" value="SUBTILASE_HIS"/>
    <property type="match status" value="1"/>
</dbReference>
<dbReference type="PROSITE" id="PS51892">
    <property type="entry name" value="SUBTILASE"/>
    <property type="match status" value="1"/>
</dbReference>
<feature type="domain" description="Peptidase S8/S53" evidence="7">
    <location>
        <begin position="128"/>
        <end position="388"/>
    </location>
</feature>
<dbReference type="HOGENOM" id="CLU_569459_0_0_0"/>
<keyword evidence="3 5" id="KW-0378">Hydrolase</keyword>
<keyword evidence="4 5" id="KW-0720">Serine protease</keyword>